<reference evidence="3 4" key="1">
    <citation type="submission" date="2016-06" db="EMBL/GenBank/DDBJ databases">
        <title>Genome sequence of Porphyrobacter dokdonensis DSW-74.</title>
        <authorList>
            <person name="Kim J.F."/>
            <person name="Song J.Y."/>
        </authorList>
    </citation>
    <scope>NUCLEOTIDE SEQUENCE [LARGE SCALE GENOMIC DNA]</scope>
    <source>
        <strain evidence="3 4">DSW-74</strain>
    </source>
</reference>
<dbReference type="InterPro" id="IPR028366">
    <property type="entry name" value="PhoU"/>
</dbReference>
<dbReference type="InterPro" id="IPR026022">
    <property type="entry name" value="PhoU_dom"/>
</dbReference>
<dbReference type="GO" id="GO:0030643">
    <property type="term" value="P:intracellular phosphate ion homeostasis"/>
    <property type="evidence" value="ECO:0007669"/>
    <property type="project" value="InterPro"/>
</dbReference>
<feature type="domain" description="PhoU" evidence="2">
    <location>
        <begin position="26"/>
        <end position="113"/>
    </location>
</feature>
<feature type="domain" description="PhoU" evidence="2">
    <location>
        <begin position="130"/>
        <end position="213"/>
    </location>
</feature>
<dbReference type="Pfam" id="PF01895">
    <property type="entry name" value="PhoU"/>
    <property type="match status" value="2"/>
</dbReference>
<comment type="caution">
    <text evidence="3">The sequence shown here is derived from an EMBL/GenBank/DDBJ whole genome shotgun (WGS) entry which is preliminary data.</text>
</comment>
<gene>
    <name evidence="3" type="ORF">I603_1776</name>
</gene>
<dbReference type="InterPro" id="IPR038078">
    <property type="entry name" value="PhoU-like_sf"/>
</dbReference>
<dbReference type="SUPFAM" id="SSF109755">
    <property type="entry name" value="PhoU-like"/>
    <property type="match status" value="1"/>
</dbReference>
<dbReference type="PANTHER" id="PTHR42930:SF3">
    <property type="entry name" value="PHOSPHATE-SPECIFIC TRANSPORT SYSTEM ACCESSORY PROTEIN PHOU"/>
    <property type="match status" value="1"/>
</dbReference>
<name>A0A1A7BDF5_9SPHN</name>
<dbReference type="GO" id="GO:0045936">
    <property type="term" value="P:negative regulation of phosphate metabolic process"/>
    <property type="evidence" value="ECO:0007669"/>
    <property type="project" value="InterPro"/>
</dbReference>
<evidence type="ECO:0000313" key="3">
    <source>
        <dbReference type="EMBL" id="OBV10563.1"/>
    </source>
</evidence>
<dbReference type="PANTHER" id="PTHR42930">
    <property type="entry name" value="PHOSPHATE-SPECIFIC TRANSPORT SYSTEM ACCESSORY PROTEIN PHOU"/>
    <property type="match status" value="1"/>
</dbReference>
<dbReference type="RefSeq" id="WP_068864194.1">
    <property type="nucleotide sequence ID" value="NZ_LZYB01000004.1"/>
</dbReference>
<dbReference type="STRING" id="1300349.I603_1776"/>
<evidence type="ECO:0000259" key="2">
    <source>
        <dbReference type="Pfam" id="PF01895"/>
    </source>
</evidence>
<dbReference type="Proteomes" id="UP000092484">
    <property type="component" value="Unassembled WGS sequence"/>
</dbReference>
<keyword evidence="4" id="KW-1185">Reference proteome</keyword>
<organism evidence="3 4">
    <name type="scientific">Erythrobacter dokdonensis DSW-74</name>
    <dbReference type="NCBI Taxonomy" id="1300349"/>
    <lineage>
        <taxon>Bacteria</taxon>
        <taxon>Pseudomonadati</taxon>
        <taxon>Pseudomonadota</taxon>
        <taxon>Alphaproteobacteria</taxon>
        <taxon>Sphingomonadales</taxon>
        <taxon>Erythrobacteraceae</taxon>
        <taxon>Erythrobacter/Porphyrobacter group</taxon>
        <taxon>Erythrobacter</taxon>
    </lineage>
</organism>
<evidence type="ECO:0000313" key="4">
    <source>
        <dbReference type="Proteomes" id="UP000092484"/>
    </source>
</evidence>
<dbReference type="NCBIfam" id="TIGR02135">
    <property type="entry name" value="phoU_full"/>
    <property type="match status" value="1"/>
</dbReference>
<evidence type="ECO:0000256" key="1">
    <source>
        <dbReference type="ARBA" id="ARBA00008107"/>
    </source>
</evidence>
<sequence length="221" mass="23787">MAHPVIDRPHTVSSYNQQLSQVSAIINRMTDMARALLAGGLDALQNADVVAAMQIVADDKAIDELERQLEQLALMTIMSRAPMAEDLRYLIAAIRVGKMLERTGDQAKRIARRLDTVDRAALGPRFAQVRAMERYASAMLAKAIESFNAASHALALEVIADDAGLNAMNARLIESCSAGIDDGSLASGDAIQLILMGKQLERVGDYASNIAGDVSYMLTGQ</sequence>
<proteinExistence type="inferred from homology"/>
<protein>
    <submittedName>
        <fullName evidence="3">Phosphate uptake regulator, PhoU</fullName>
    </submittedName>
</protein>
<dbReference type="AlphaFoldDB" id="A0A1A7BDF5"/>
<comment type="similarity">
    <text evidence="1">Belongs to the PhoU family.</text>
</comment>
<dbReference type="EMBL" id="LZYB01000004">
    <property type="protein sequence ID" value="OBV10563.1"/>
    <property type="molecule type" value="Genomic_DNA"/>
</dbReference>
<dbReference type="Gene3D" id="1.20.58.220">
    <property type="entry name" value="Phosphate transport system protein phou homolog 2, domain 2"/>
    <property type="match status" value="1"/>
</dbReference>
<accession>A0A1A7BDF5</accession>